<protein>
    <recommendedName>
        <fullName evidence="2">Ribosomal silencing factor RsfS</fullName>
    </recommendedName>
</protein>
<dbReference type="GO" id="GO:0043023">
    <property type="term" value="F:ribosomal large subunit binding"/>
    <property type="evidence" value="ECO:0007669"/>
    <property type="project" value="TreeGrafter"/>
</dbReference>
<comment type="subunit">
    <text evidence="2">Interacts with ribosomal protein uL14 (rplN).</text>
</comment>
<comment type="subcellular location">
    <subcellularLocation>
        <location evidence="2">Cytoplasm</location>
    </subcellularLocation>
</comment>
<proteinExistence type="inferred from homology"/>
<dbReference type="HAMAP" id="MF_01477">
    <property type="entry name" value="Iojap_RsfS"/>
    <property type="match status" value="1"/>
</dbReference>
<dbReference type="Pfam" id="PF02410">
    <property type="entry name" value="RsfS"/>
    <property type="match status" value="1"/>
</dbReference>
<dbReference type="AlphaFoldDB" id="A0A369CHX8"/>
<dbReference type="Proteomes" id="UP000252707">
    <property type="component" value="Unassembled WGS sequence"/>
</dbReference>
<evidence type="ECO:0000313" key="4">
    <source>
        <dbReference type="Proteomes" id="UP000252707"/>
    </source>
</evidence>
<keyword evidence="2" id="KW-0678">Repressor</keyword>
<dbReference type="GO" id="GO:0042256">
    <property type="term" value="P:cytosolic ribosome assembly"/>
    <property type="evidence" value="ECO:0007669"/>
    <property type="project" value="UniProtKB-UniRule"/>
</dbReference>
<sequence length="119" mass="13206">METEALEQLVVEALEELKGEDIRVLDVRNITSITDLMIIASGNVDRHVKSLADNVVARAKEHGIQPLGAEGLDSGEWALVDLGDVVVHVMLPRIRDFYQLEKLWEQPAAQSHEPRGQGD</sequence>
<dbReference type="GO" id="GO:0090071">
    <property type="term" value="P:negative regulation of ribosome biogenesis"/>
    <property type="evidence" value="ECO:0007669"/>
    <property type="project" value="UniProtKB-UniRule"/>
</dbReference>
<comment type="function">
    <text evidence="2">Functions as a ribosomal silencing factor. Interacts with ribosomal protein uL14 (rplN), blocking formation of intersubunit bridge B8. Prevents association of the 30S and 50S ribosomal subunits and the formation of functional ribosomes, thus repressing translation.</text>
</comment>
<name>A0A369CHX8_9GAMM</name>
<evidence type="ECO:0000256" key="2">
    <source>
        <dbReference type="HAMAP-Rule" id="MF_01477"/>
    </source>
</evidence>
<dbReference type="InterPro" id="IPR043519">
    <property type="entry name" value="NT_sf"/>
</dbReference>
<organism evidence="3 4">
    <name type="scientific">Thioalbus denitrificans</name>
    <dbReference type="NCBI Taxonomy" id="547122"/>
    <lineage>
        <taxon>Bacteria</taxon>
        <taxon>Pseudomonadati</taxon>
        <taxon>Pseudomonadota</taxon>
        <taxon>Gammaproteobacteria</taxon>
        <taxon>Chromatiales</taxon>
        <taxon>Ectothiorhodospiraceae</taxon>
        <taxon>Thioalbus</taxon>
    </lineage>
</organism>
<evidence type="ECO:0000313" key="3">
    <source>
        <dbReference type="EMBL" id="RCX33161.1"/>
    </source>
</evidence>
<dbReference type="EMBL" id="QPJY01000001">
    <property type="protein sequence ID" value="RCX33161.1"/>
    <property type="molecule type" value="Genomic_DNA"/>
</dbReference>
<accession>A0A369CHX8</accession>
<keyword evidence="2" id="KW-0810">Translation regulation</keyword>
<comment type="similarity">
    <text evidence="1 2">Belongs to the Iojap/RsfS family.</text>
</comment>
<dbReference type="SUPFAM" id="SSF81301">
    <property type="entry name" value="Nucleotidyltransferase"/>
    <property type="match status" value="1"/>
</dbReference>
<reference evidence="3 4" key="1">
    <citation type="submission" date="2018-07" db="EMBL/GenBank/DDBJ databases">
        <title>Genomic Encyclopedia of Type Strains, Phase IV (KMG-IV): sequencing the most valuable type-strain genomes for metagenomic binning, comparative biology and taxonomic classification.</title>
        <authorList>
            <person name="Goeker M."/>
        </authorList>
    </citation>
    <scope>NUCLEOTIDE SEQUENCE [LARGE SCALE GENOMIC DNA]</scope>
    <source>
        <strain evidence="3 4">DSM 26407</strain>
    </source>
</reference>
<comment type="caution">
    <text evidence="3">The sequence shown here is derived from an EMBL/GenBank/DDBJ whole genome shotgun (WGS) entry which is preliminary data.</text>
</comment>
<evidence type="ECO:0000256" key="1">
    <source>
        <dbReference type="ARBA" id="ARBA00010574"/>
    </source>
</evidence>
<dbReference type="PANTHER" id="PTHR21043">
    <property type="entry name" value="IOJAP SUPERFAMILY ORTHOLOG"/>
    <property type="match status" value="1"/>
</dbReference>
<dbReference type="GO" id="GO:0005737">
    <property type="term" value="C:cytoplasm"/>
    <property type="evidence" value="ECO:0007669"/>
    <property type="project" value="UniProtKB-SubCell"/>
</dbReference>
<keyword evidence="2" id="KW-0963">Cytoplasm</keyword>
<keyword evidence="4" id="KW-1185">Reference proteome</keyword>
<dbReference type="Gene3D" id="3.30.460.10">
    <property type="entry name" value="Beta Polymerase, domain 2"/>
    <property type="match status" value="1"/>
</dbReference>
<dbReference type="NCBIfam" id="TIGR00090">
    <property type="entry name" value="rsfS_iojap_ybeB"/>
    <property type="match status" value="1"/>
</dbReference>
<gene>
    <name evidence="2" type="primary">rsfS</name>
    <name evidence="3" type="ORF">DFQ59_101460</name>
</gene>
<dbReference type="GO" id="GO:0017148">
    <property type="term" value="P:negative regulation of translation"/>
    <property type="evidence" value="ECO:0007669"/>
    <property type="project" value="UniProtKB-UniRule"/>
</dbReference>
<dbReference type="RefSeq" id="WP_114278034.1">
    <property type="nucleotide sequence ID" value="NZ_QPJY01000001.1"/>
</dbReference>
<dbReference type="PANTHER" id="PTHR21043:SF0">
    <property type="entry name" value="MITOCHONDRIAL ASSEMBLY OF RIBOSOMAL LARGE SUBUNIT PROTEIN 1"/>
    <property type="match status" value="1"/>
</dbReference>
<dbReference type="InterPro" id="IPR004394">
    <property type="entry name" value="Iojap/RsfS/C7orf30"/>
</dbReference>
<dbReference type="OrthoDB" id="9793681at2"/>